<feature type="transmembrane region" description="Helical" evidence="2">
    <location>
        <begin position="32"/>
        <end position="50"/>
    </location>
</feature>
<evidence type="ECO:0000256" key="1">
    <source>
        <dbReference type="SAM" id="MobiDB-lite"/>
    </source>
</evidence>
<feature type="transmembrane region" description="Helical" evidence="2">
    <location>
        <begin position="109"/>
        <end position="135"/>
    </location>
</feature>
<feature type="region of interest" description="Disordered" evidence="1">
    <location>
        <begin position="1"/>
        <end position="24"/>
    </location>
</feature>
<keyword evidence="2" id="KW-0472">Membrane</keyword>
<comment type="caution">
    <text evidence="4">The sequence shown here is derived from an EMBL/GenBank/DDBJ whole genome shotgun (WGS) entry which is preliminary data.</text>
</comment>
<organism evidence="4 5">
    <name type="scientific">Sulfitobacter pacificus</name>
    <dbReference type="NCBI Taxonomy" id="1499314"/>
    <lineage>
        <taxon>Bacteria</taxon>
        <taxon>Pseudomonadati</taxon>
        <taxon>Pseudomonadota</taxon>
        <taxon>Alphaproteobacteria</taxon>
        <taxon>Rhodobacterales</taxon>
        <taxon>Roseobacteraceae</taxon>
        <taxon>Sulfitobacter</taxon>
    </lineage>
</organism>
<protein>
    <recommendedName>
        <fullName evidence="3">DUF1468 domain-containing protein</fullName>
    </recommendedName>
</protein>
<evidence type="ECO:0000313" key="4">
    <source>
        <dbReference type="EMBL" id="GLQ28798.1"/>
    </source>
</evidence>
<evidence type="ECO:0000313" key="5">
    <source>
        <dbReference type="Proteomes" id="UP001161388"/>
    </source>
</evidence>
<evidence type="ECO:0000259" key="3">
    <source>
        <dbReference type="Pfam" id="PF07331"/>
    </source>
</evidence>
<accession>A0ABQ5VNM1</accession>
<dbReference type="InterPro" id="IPR009936">
    <property type="entry name" value="DUF1468"/>
</dbReference>
<sequence>MSNAGPDKNAVDPSGGRQNVTPQTTRPNLSDIILPGLIYAFCIVISLLAMTFEKAPDIFVGKGMQPRSFPLFLMVLVAILNTILLRQTFRNPPGKRNAVPYQTWLTMALMVLFFLITTYADMILALMVIIFSMALLWGERRIWLALLLAVVTPTTILLFFDLVLEVRFPRGWITNLYYK</sequence>
<feature type="domain" description="DUF1468" evidence="3">
    <location>
        <begin position="38"/>
        <end position="169"/>
    </location>
</feature>
<keyword evidence="2" id="KW-0812">Transmembrane</keyword>
<keyword evidence="5" id="KW-1185">Reference proteome</keyword>
<evidence type="ECO:0000256" key="2">
    <source>
        <dbReference type="SAM" id="Phobius"/>
    </source>
</evidence>
<proteinExistence type="predicted"/>
<reference evidence="4" key="2">
    <citation type="submission" date="2023-01" db="EMBL/GenBank/DDBJ databases">
        <title>Draft genome sequence of Sulfitobacter pacificus strain NBRC 109915.</title>
        <authorList>
            <person name="Sun Q."/>
            <person name="Mori K."/>
        </authorList>
    </citation>
    <scope>NUCLEOTIDE SEQUENCE</scope>
    <source>
        <strain evidence="4">NBRC 109915</strain>
    </source>
</reference>
<reference evidence="4" key="1">
    <citation type="journal article" date="2014" name="Int. J. Syst. Evol. Microbiol.">
        <title>Complete genome of a new Firmicutes species belonging to the dominant human colonic microbiota ('Ruminococcus bicirculans') reveals two chromosomes and a selective capacity to utilize plant glucans.</title>
        <authorList>
            <consortium name="NISC Comparative Sequencing Program"/>
            <person name="Wegmann U."/>
            <person name="Louis P."/>
            <person name="Goesmann A."/>
            <person name="Henrissat B."/>
            <person name="Duncan S.H."/>
            <person name="Flint H.J."/>
        </authorList>
    </citation>
    <scope>NUCLEOTIDE SEQUENCE</scope>
    <source>
        <strain evidence="4">NBRC 109915</strain>
    </source>
</reference>
<feature type="transmembrane region" description="Helical" evidence="2">
    <location>
        <begin position="71"/>
        <end position="89"/>
    </location>
</feature>
<feature type="transmembrane region" description="Helical" evidence="2">
    <location>
        <begin position="142"/>
        <end position="160"/>
    </location>
</feature>
<gene>
    <name evidence="4" type="ORF">GCM10007927_36010</name>
</gene>
<keyword evidence="2" id="KW-1133">Transmembrane helix</keyword>
<dbReference type="Pfam" id="PF07331">
    <property type="entry name" value="TctB"/>
    <property type="match status" value="1"/>
</dbReference>
<dbReference type="EMBL" id="BSNL01000002">
    <property type="protein sequence ID" value="GLQ28798.1"/>
    <property type="molecule type" value="Genomic_DNA"/>
</dbReference>
<dbReference type="Proteomes" id="UP001161388">
    <property type="component" value="Unassembled WGS sequence"/>
</dbReference>
<name>A0ABQ5VNM1_9RHOB</name>